<feature type="region of interest" description="Disordered" evidence="1">
    <location>
        <begin position="268"/>
        <end position="297"/>
    </location>
</feature>
<evidence type="ECO:0008006" key="5">
    <source>
        <dbReference type="Google" id="ProtNLM"/>
    </source>
</evidence>
<evidence type="ECO:0000256" key="1">
    <source>
        <dbReference type="SAM" id="MobiDB-lite"/>
    </source>
</evidence>
<name>A0A2P6MWE4_9EUKA</name>
<proteinExistence type="predicted"/>
<comment type="caution">
    <text evidence="3">The sequence shown here is derived from an EMBL/GenBank/DDBJ whole genome shotgun (WGS) entry which is preliminary data.</text>
</comment>
<evidence type="ECO:0000313" key="4">
    <source>
        <dbReference type="Proteomes" id="UP000241769"/>
    </source>
</evidence>
<feature type="compositionally biased region" description="Basic and acidic residues" evidence="1">
    <location>
        <begin position="268"/>
        <end position="284"/>
    </location>
</feature>
<keyword evidence="2" id="KW-0472">Membrane</keyword>
<feature type="transmembrane region" description="Helical" evidence="2">
    <location>
        <begin position="95"/>
        <end position="116"/>
    </location>
</feature>
<keyword evidence="4" id="KW-1185">Reference proteome</keyword>
<protein>
    <recommendedName>
        <fullName evidence="5">Transmembrane protein</fullName>
    </recommendedName>
</protein>
<organism evidence="3 4">
    <name type="scientific">Planoprotostelium fungivorum</name>
    <dbReference type="NCBI Taxonomy" id="1890364"/>
    <lineage>
        <taxon>Eukaryota</taxon>
        <taxon>Amoebozoa</taxon>
        <taxon>Evosea</taxon>
        <taxon>Variosea</taxon>
        <taxon>Cavosteliida</taxon>
        <taxon>Cavosteliaceae</taxon>
        <taxon>Planoprotostelium</taxon>
    </lineage>
</organism>
<evidence type="ECO:0000313" key="3">
    <source>
        <dbReference type="EMBL" id="PRP76032.1"/>
    </source>
</evidence>
<dbReference type="AlphaFoldDB" id="A0A2P6MWE4"/>
<dbReference type="InParanoid" id="A0A2P6MWE4"/>
<sequence>MLRVFGGASFRVPSRTVQHVSINRLSNAVIRAHSIHPLMAPTQQPTSSQLIKRSFQTDALFRPIINKWRTLRVRTRFLIYFGPQVIFFFHQTHSIFLTLAGTIATTILSVLPGMYFRSKKDSATVSFVMGHVQQYRDQIETLSELGRLENIDTTVLSSAKIAHLGPSGSIEKRYGVTYTFLPAGPMHLSYIEALVTSPSPADLSQYMGTNVEPPKLVLRGLVLHVIKGVNHQIHHLLLDETAPHTHLYEEEAGQEARVIRETDVFGKQVKDKQNHTADETDRTQRAPKRGRIIEVDP</sequence>
<accession>A0A2P6MWE4</accession>
<evidence type="ECO:0000256" key="2">
    <source>
        <dbReference type="SAM" id="Phobius"/>
    </source>
</evidence>
<keyword evidence="2" id="KW-0812">Transmembrane</keyword>
<gene>
    <name evidence="3" type="ORF">PROFUN_01748</name>
</gene>
<keyword evidence="2" id="KW-1133">Transmembrane helix</keyword>
<dbReference type="Proteomes" id="UP000241769">
    <property type="component" value="Unassembled WGS sequence"/>
</dbReference>
<reference evidence="3 4" key="1">
    <citation type="journal article" date="2018" name="Genome Biol. Evol.">
        <title>Multiple Roots of Fruiting Body Formation in Amoebozoa.</title>
        <authorList>
            <person name="Hillmann F."/>
            <person name="Forbes G."/>
            <person name="Novohradska S."/>
            <person name="Ferling I."/>
            <person name="Riege K."/>
            <person name="Groth M."/>
            <person name="Westermann M."/>
            <person name="Marz M."/>
            <person name="Spaller T."/>
            <person name="Winckler T."/>
            <person name="Schaap P."/>
            <person name="Glockner G."/>
        </authorList>
    </citation>
    <scope>NUCLEOTIDE SEQUENCE [LARGE SCALE GENOMIC DNA]</scope>
    <source>
        <strain evidence="3 4">Jena</strain>
    </source>
</reference>
<dbReference type="EMBL" id="MDYQ01000353">
    <property type="protein sequence ID" value="PRP76032.1"/>
    <property type="molecule type" value="Genomic_DNA"/>
</dbReference>